<comment type="caution">
    <text evidence="1">The sequence shown here is derived from an EMBL/GenBank/DDBJ whole genome shotgun (WGS) entry which is preliminary data.</text>
</comment>
<name>A0ACC1XLI4_MELAZ</name>
<keyword evidence="1" id="KW-0378">Hydrolase</keyword>
<protein>
    <submittedName>
        <fullName evidence="1">Ubiquitin carboxyl-terminal hydrolase-related protein</fullName>
    </submittedName>
</protein>
<dbReference type="Proteomes" id="UP001164539">
    <property type="component" value="Chromosome 8"/>
</dbReference>
<evidence type="ECO:0000313" key="2">
    <source>
        <dbReference type="Proteomes" id="UP001164539"/>
    </source>
</evidence>
<sequence length="1397" mass="158157">MKELCSRHENSAYVALTHRVQGTVCVKVASIIDDLNSKQRHLKNAIESAKKAVELSPNSVEFAHFYANLMYEAANDGKEYEEVVQECERALAIENPIDPAKESLQDESQQKILTAEARIAHVQSELRSLIQKSNIASLSTWMKNLGSGEEKFRLIPIRRVTEDPMELLDCCNRNQRQVSCSRIMKGRGLWIRVQAGSEKRERERRKHGSNVRRNRSKEERRDFVQSYWNSMTFEMKRELLRVNVSDIKAHFGSLKDGLATDVLAEALAFAEENKTWRFWVCCRCNEKFADSDSHMHHVVQEHMGNLLPKMQAVLPQRIDNEWNEMILGCSWKPVDISEAIKLFGQDKSKSRDSEVGDDFYSGNHIEEYDDCFKDAWDSSPEKENLGDSYNCGAVEGNDCEKIVSIQCKECDVTPICPVIESWPVAGDSERAKLLERIHALFELLIRNKYLAAGHLSKVIQYTMDELQNLVSGSQLLKYGVDQSPMCICFLGAPQLRKIVKFLQELSNSCGLGRYSERNSMDDANSVNQGLEIKEKIVLIGDSSCLLLDERLLPAEHTENATSVNIETQKGHAADADTLLSWIFAGPSSGEHLTSWMRTKEAKTHQGMEILQTLEKDFYHLQSLCERKCEHLSYEEALQVVEDLCLEEGKKRETVTEFGHRSYESVLRKRKEELAEVENDMFIGRSFESEAIGNVLKEAETLNVNQFGYEDTYSDTCIEVAIQRQKEQLSVELSKLDARIMRNVTDMQQLELKLEPVSAYDYRSILLPLVQSYLRAHLEDLAEKDATEKSDAAREAFLAELALDSKKATRGGSESSKQPHDKAKDKRKHKEFRKTKDSKAVGGNEQHTFYDEAADRVSFPVECDGDHADSETAVSVSGEDLKLQEEEFRRKIELEEEERKLEETLEYQRRIENEAKLKHLAEQHRKSAQTFQENVVEGVHDVYLGYGTNDRDMHERKLSTPVQIILKDGLPKNLEGMAVNTANGTAASVKSSPISGFQNVDTLHYTSMKQGLPNGGTQEDGFLPSDRRTGRRARRHRSSTRSQDGKSQALSSEKENIEVRPNDSLPAGSASPYLGDSGTKTLRQLQAEEDDEERFQADLQQAVRQSLDTFQAHQKMPPVSSLRMPQKLPLEANNFEVSSNEVSSENVNGTDVYGTGLKNEVGEYNCFLNVIIQSLWHLRRFREEFLRRSPTEHIHVGDPCVVCALYGIFTALSVASTDTRKEAVAPTSLRIALSNLYPDSNFFQEAEMNDASEVLLVIFDCLHRSFTPGSSVSDTESVESNCTGSWDRTNNACVVHSLFGMDIFERMNCYNCGLESRHLKYTSFFHNINASALRTTKVMCAESSLDELLNLVEMNHQLACDPEAGGCGKLNYIHHILSSPPHVFTTVLGWQNTCEKCR</sequence>
<accession>A0ACC1XLI4</accession>
<organism evidence="1 2">
    <name type="scientific">Melia azedarach</name>
    <name type="common">Chinaberry tree</name>
    <dbReference type="NCBI Taxonomy" id="155640"/>
    <lineage>
        <taxon>Eukaryota</taxon>
        <taxon>Viridiplantae</taxon>
        <taxon>Streptophyta</taxon>
        <taxon>Embryophyta</taxon>
        <taxon>Tracheophyta</taxon>
        <taxon>Spermatophyta</taxon>
        <taxon>Magnoliopsida</taxon>
        <taxon>eudicotyledons</taxon>
        <taxon>Gunneridae</taxon>
        <taxon>Pentapetalae</taxon>
        <taxon>rosids</taxon>
        <taxon>malvids</taxon>
        <taxon>Sapindales</taxon>
        <taxon>Meliaceae</taxon>
        <taxon>Melia</taxon>
    </lineage>
</organism>
<gene>
    <name evidence="1" type="ORF">OWV82_014477</name>
</gene>
<reference evidence="1 2" key="1">
    <citation type="journal article" date="2023" name="Science">
        <title>Complex scaffold remodeling in plant triterpene biosynthesis.</title>
        <authorList>
            <person name="De La Pena R."/>
            <person name="Hodgson H."/>
            <person name="Liu J.C."/>
            <person name="Stephenson M.J."/>
            <person name="Martin A.C."/>
            <person name="Owen C."/>
            <person name="Harkess A."/>
            <person name="Leebens-Mack J."/>
            <person name="Jimenez L.E."/>
            <person name="Osbourn A."/>
            <person name="Sattely E.S."/>
        </authorList>
    </citation>
    <scope>NUCLEOTIDE SEQUENCE [LARGE SCALE GENOMIC DNA]</scope>
    <source>
        <strain evidence="2">cv. JPN11</strain>
        <tissue evidence="1">Leaf</tissue>
    </source>
</reference>
<evidence type="ECO:0000313" key="1">
    <source>
        <dbReference type="EMBL" id="KAJ4712188.1"/>
    </source>
</evidence>
<proteinExistence type="predicted"/>
<dbReference type="EMBL" id="CM051401">
    <property type="protein sequence ID" value="KAJ4712188.1"/>
    <property type="molecule type" value="Genomic_DNA"/>
</dbReference>
<keyword evidence="2" id="KW-1185">Reference proteome</keyword>